<dbReference type="Proteomes" id="UP000580250">
    <property type="component" value="Unassembled WGS sequence"/>
</dbReference>
<comment type="caution">
    <text evidence="1">The sequence shown here is derived from an EMBL/GenBank/DDBJ whole genome shotgun (WGS) entry which is preliminary data.</text>
</comment>
<reference evidence="1 2" key="1">
    <citation type="submission" date="2020-08" db="EMBL/GenBank/DDBJ databases">
        <authorList>
            <person name="Koutsovoulos G."/>
            <person name="Danchin GJ E."/>
        </authorList>
    </citation>
    <scope>NUCLEOTIDE SEQUENCE [LARGE SCALE GENOMIC DNA]</scope>
</reference>
<dbReference type="AlphaFoldDB" id="A0A6V7V7Y6"/>
<gene>
    <name evidence="1" type="ORF">MENT_LOCUS22363</name>
</gene>
<proteinExistence type="predicted"/>
<organism evidence="1 2">
    <name type="scientific">Meloidogyne enterolobii</name>
    <name type="common">Root-knot nematode worm</name>
    <name type="synonym">Meloidogyne mayaguensis</name>
    <dbReference type="NCBI Taxonomy" id="390850"/>
    <lineage>
        <taxon>Eukaryota</taxon>
        <taxon>Metazoa</taxon>
        <taxon>Ecdysozoa</taxon>
        <taxon>Nematoda</taxon>
        <taxon>Chromadorea</taxon>
        <taxon>Rhabditida</taxon>
        <taxon>Tylenchina</taxon>
        <taxon>Tylenchomorpha</taxon>
        <taxon>Tylenchoidea</taxon>
        <taxon>Meloidogynidae</taxon>
        <taxon>Meloidogyninae</taxon>
        <taxon>Meloidogyne</taxon>
    </lineage>
</organism>
<accession>A0A6V7V7Y6</accession>
<protein>
    <submittedName>
        <fullName evidence="1">Uncharacterized protein</fullName>
    </submittedName>
</protein>
<evidence type="ECO:0000313" key="1">
    <source>
        <dbReference type="EMBL" id="CAD2170932.1"/>
    </source>
</evidence>
<sequence>MQDRAYRVKLSVNVKLLACSVSTIELCLSMRISCKVHCLQKSEGEILSCPNCALREGPHKD</sequence>
<evidence type="ECO:0000313" key="2">
    <source>
        <dbReference type="Proteomes" id="UP000580250"/>
    </source>
</evidence>
<dbReference type="EMBL" id="CAJEWN010000176">
    <property type="protein sequence ID" value="CAD2170932.1"/>
    <property type="molecule type" value="Genomic_DNA"/>
</dbReference>
<name>A0A6V7V7Y6_MELEN</name>